<reference evidence="4" key="2">
    <citation type="submission" date="2025-09" db="UniProtKB">
        <authorList>
            <consortium name="Ensembl"/>
        </authorList>
    </citation>
    <scope>IDENTIFICATION</scope>
</reference>
<evidence type="ECO:0000313" key="5">
    <source>
        <dbReference type="Proteomes" id="UP000016665"/>
    </source>
</evidence>
<evidence type="ECO:0000256" key="2">
    <source>
        <dbReference type="RuleBase" id="RU003792"/>
    </source>
</evidence>
<gene>
    <name evidence="4" type="primary">PUSL1</name>
</gene>
<dbReference type="SUPFAM" id="SSF55120">
    <property type="entry name" value="Pseudouridine synthase"/>
    <property type="match status" value="1"/>
</dbReference>
<dbReference type="GO" id="GO:0003723">
    <property type="term" value="F:RNA binding"/>
    <property type="evidence" value="ECO:0007669"/>
    <property type="project" value="InterPro"/>
</dbReference>
<dbReference type="AlphaFoldDB" id="U3K3Q8"/>
<protein>
    <recommendedName>
        <fullName evidence="2">tRNA pseudouridine synthase</fullName>
        <ecNumber evidence="2">5.4.99.12</ecNumber>
    </recommendedName>
</protein>
<dbReference type="Ensembl" id="ENSFALT00000009702.2">
    <property type="protein sequence ID" value="ENSFALP00000009662.1"/>
    <property type="gene ID" value="ENSFALG00000009264.2"/>
</dbReference>
<dbReference type="GO" id="GO:0160147">
    <property type="term" value="F:tRNA pseudouridine(38-40) synthase activity"/>
    <property type="evidence" value="ECO:0007669"/>
    <property type="project" value="UniProtKB-EC"/>
</dbReference>
<dbReference type="InterPro" id="IPR020097">
    <property type="entry name" value="PsdUridine_synth_TruA_a/b_dom"/>
</dbReference>
<dbReference type="InterPro" id="IPR020103">
    <property type="entry name" value="PsdUridine_synth_cat_dom_sf"/>
</dbReference>
<dbReference type="PANTHER" id="PTHR11142:SF0">
    <property type="entry name" value="TRNA PSEUDOURIDINE SYNTHASE-LIKE 1"/>
    <property type="match status" value="1"/>
</dbReference>
<keyword evidence="2" id="KW-0819">tRNA processing</keyword>
<feature type="domain" description="Pseudouridine synthase I TruA alpha/beta" evidence="3">
    <location>
        <begin position="11"/>
        <end position="79"/>
    </location>
</feature>
<dbReference type="EC" id="5.4.99.12" evidence="2"/>
<name>U3K3Q8_FICAL</name>
<dbReference type="GeneTree" id="ENSGT00950000183160"/>
<evidence type="ECO:0000259" key="3">
    <source>
        <dbReference type="Pfam" id="PF01416"/>
    </source>
</evidence>
<dbReference type="HOGENOM" id="CLU_2126606_0_0_1"/>
<comment type="similarity">
    <text evidence="2">Belongs to the tRNA pseudouridine synthase TruA family.</text>
</comment>
<keyword evidence="1 2" id="KW-0413">Isomerase</keyword>
<evidence type="ECO:0000313" key="4">
    <source>
        <dbReference type="Ensembl" id="ENSFALP00000009662.1"/>
    </source>
</evidence>
<dbReference type="InterPro" id="IPR020094">
    <property type="entry name" value="TruA/RsuA/RluB/E/F_N"/>
</dbReference>
<dbReference type="Pfam" id="PF01416">
    <property type="entry name" value="PseudoU_synth_1"/>
    <property type="match status" value="1"/>
</dbReference>
<evidence type="ECO:0000256" key="1">
    <source>
        <dbReference type="ARBA" id="ARBA00023235"/>
    </source>
</evidence>
<dbReference type="PANTHER" id="PTHR11142">
    <property type="entry name" value="PSEUDOURIDYLATE SYNTHASE"/>
    <property type="match status" value="1"/>
</dbReference>
<dbReference type="STRING" id="59894.ENSFALP00000009662"/>
<accession>U3K3Q8</accession>
<sequence>QEAAAKLRPSSPIKFHISSRTDSGVHALANAAHLDVPPRPGKADFTGQQLAQGLNHHLRPEPIRILSAQRVPSTFHARFSALSRTYIYRLLLGCAHHSQIPVFERDLCWAPPGG</sequence>
<proteinExistence type="inferred from homology"/>
<dbReference type="OMA" id="CWPICES"/>
<dbReference type="Proteomes" id="UP000016665">
    <property type="component" value="Unplaced"/>
</dbReference>
<dbReference type="eggNOG" id="KOG4393">
    <property type="taxonomic scope" value="Eukaryota"/>
</dbReference>
<dbReference type="InterPro" id="IPR001406">
    <property type="entry name" value="PsdUridine_synth_TruA"/>
</dbReference>
<comment type="catalytic activity">
    <reaction evidence="2">
        <text>uridine(38/39/40) in tRNA = pseudouridine(38/39/40) in tRNA</text>
        <dbReference type="Rhea" id="RHEA:22376"/>
        <dbReference type="Rhea" id="RHEA-COMP:10085"/>
        <dbReference type="Rhea" id="RHEA-COMP:10087"/>
        <dbReference type="ChEBI" id="CHEBI:65314"/>
        <dbReference type="ChEBI" id="CHEBI:65315"/>
        <dbReference type="EC" id="5.4.99.12"/>
    </reaction>
</comment>
<reference evidence="4" key="1">
    <citation type="submission" date="2025-08" db="UniProtKB">
        <authorList>
            <consortium name="Ensembl"/>
        </authorList>
    </citation>
    <scope>IDENTIFICATION</scope>
</reference>
<dbReference type="Gene3D" id="3.30.70.580">
    <property type="entry name" value="Pseudouridine synthase I, catalytic domain, N-terminal subdomain"/>
    <property type="match status" value="1"/>
</dbReference>
<dbReference type="GO" id="GO:0031119">
    <property type="term" value="P:tRNA pseudouridine synthesis"/>
    <property type="evidence" value="ECO:0007669"/>
    <property type="project" value="TreeGrafter"/>
</dbReference>
<keyword evidence="5" id="KW-1185">Reference proteome</keyword>
<organism evidence="4 5">
    <name type="scientific">Ficedula albicollis</name>
    <name type="common">Collared flycatcher</name>
    <name type="synonym">Muscicapa albicollis</name>
    <dbReference type="NCBI Taxonomy" id="59894"/>
    <lineage>
        <taxon>Eukaryota</taxon>
        <taxon>Metazoa</taxon>
        <taxon>Chordata</taxon>
        <taxon>Craniata</taxon>
        <taxon>Vertebrata</taxon>
        <taxon>Euteleostomi</taxon>
        <taxon>Archelosauria</taxon>
        <taxon>Archosauria</taxon>
        <taxon>Dinosauria</taxon>
        <taxon>Saurischia</taxon>
        <taxon>Theropoda</taxon>
        <taxon>Coelurosauria</taxon>
        <taxon>Aves</taxon>
        <taxon>Neognathae</taxon>
        <taxon>Neoaves</taxon>
        <taxon>Telluraves</taxon>
        <taxon>Australaves</taxon>
        <taxon>Passeriformes</taxon>
        <taxon>Muscicapidae</taxon>
        <taxon>Ficedula</taxon>
    </lineage>
</organism>